<organism evidence="2 3">
    <name type="scientific">Streptomyces atroolivaceus</name>
    <dbReference type="NCBI Taxonomy" id="66869"/>
    <lineage>
        <taxon>Bacteria</taxon>
        <taxon>Bacillati</taxon>
        <taxon>Actinomycetota</taxon>
        <taxon>Actinomycetes</taxon>
        <taxon>Kitasatosporales</taxon>
        <taxon>Streptomycetaceae</taxon>
        <taxon>Streptomyces</taxon>
    </lineage>
</organism>
<dbReference type="EMBL" id="JBHSJE010000001">
    <property type="protein sequence ID" value="MFC4977949.1"/>
    <property type="molecule type" value="Genomic_DNA"/>
</dbReference>
<proteinExistence type="predicted"/>
<name>A0ABV9V4J7_STRAZ</name>
<dbReference type="Pfam" id="PF19380">
    <property type="entry name" value="DUF5955"/>
    <property type="match status" value="1"/>
</dbReference>
<evidence type="ECO:0000313" key="2">
    <source>
        <dbReference type="EMBL" id="MFC4977949.1"/>
    </source>
</evidence>
<evidence type="ECO:0000256" key="1">
    <source>
        <dbReference type="SAM" id="MobiDB-lite"/>
    </source>
</evidence>
<dbReference type="GeneID" id="31231632"/>
<reference evidence="3" key="1">
    <citation type="journal article" date="2019" name="Int. J. Syst. Evol. Microbiol.">
        <title>The Global Catalogue of Microorganisms (GCM) 10K type strain sequencing project: providing services to taxonomists for standard genome sequencing and annotation.</title>
        <authorList>
            <consortium name="The Broad Institute Genomics Platform"/>
            <consortium name="The Broad Institute Genome Sequencing Center for Infectious Disease"/>
            <person name="Wu L."/>
            <person name="Ma J."/>
        </authorList>
    </citation>
    <scope>NUCLEOTIDE SEQUENCE [LARGE SCALE GENOMIC DNA]</scope>
    <source>
        <strain evidence="3">ICMP 257</strain>
    </source>
</reference>
<dbReference type="Proteomes" id="UP001595908">
    <property type="component" value="Unassembled WGS sequence"/>
</dbReference>
<sequence>MTNTPAGEDRGIHVSGHGTFTGNAQTGDHSRAEYVSHAPAAEDEVSDEVVRLREAVEALRDRIRTLDPAELSAAEGSAAESALAEVEVASLPADDAGQGRVRNAIFTVTGALASVASLSESIRALRDAAGPWL</sequence>
<feature type="compositionally biased region" description="Polar residues" evidence="1">
    <location>
        <begin position="18"/>
        <end position="27"/>
    </location>
</feature>
<comment type="caution">
    <text evidence="2">The sequence shown here is derived from an EMBL/GenBank/DDBJ whole genome shotgun (WGS) entry which is preliminary data.</text>
</comment>
<gene>
    <name evidence="2" type="ORF">ACFPL4_06155</name>
</gene>
<dbReference type="InterPro" id="IPR045999">
    <property type="entry name" value="DUF5955"/>
</dbReference>
<evidence type="ECO:0000313" key="3">
    <source>
        <dbReference type="Proteomes" id="UP001595908"/>
    </source>
</evidence>
<protein>
    <submittedName>
        <fullName evidence="2">DUF5955 family protein</fullName>
    </submittedName>
</protein>
<keyword evidence="3" id="KW-1185">Reference proteome</keyword>
<dbReference type="RefSeq" id="WP_033297249.1">
    <property type="nucleotide sequence ID" value="NZ_JBHSJE010000001.1"/>
</dbReference>
<accession>A0ABV9V4J7</accession>
<feature type="region of interest" description="Disordered" evidence="1">
    <location>
        <begin position="1"/>
        <end position="30"/>
    </location>
</feature>